<name>A0A8H7BI90_9FUNG</name>
<dbReference type="Proteomes" id="UP000605846">
    <property type="component" value="Unassembled WGS sequence"/>
</dbReference>
<evidence type="ECO:0000256" key="2">
    <source>
        <dbReference type="SAM" id="Phobius"/>
    </source>
</evidence>
<gene>
    <name evidence="4" type="ORF">EC973_002570</name>
</gene>
<feature type="domain" description="Trichome birefringence-like C-terminal" evidence="3">
    <location>
        <begin position="139"/>
        <end position="400"/>
    </location>
</feature>
<dbReference type="Pfam" id="PF13839">
    <property type="entry name" value="PC-Esterase"/>
    <property type="match status" value="1"/>
</dbReference>
<dbReference type="OrthoDB" id="630188at2759"/>
<evidence type="ECO:0000313" key="5">
    <source>
        <dbReference type="Proteomes" id="UP000605846"/>
    </source>
</evidence>
<comment type="similarity">
    <text evidence="1">Belongs to the PC-esterase family. TBL subfamily.</text>
</comment>
<proteinExistence type="inferred from homology"/>
<dbReference type="AlphaFoldDB" id="A0A8H7BI90"/>
<keyword evidence="2" id="KW-0812">Transmembrane</keyword>
<keyword evidence="2" id="KW-0472">Membrane</keyword>
<dbReference type="GO" id="GO:0016413">
    <property type="term" value="F:O-acetyltransferase activity"/>
    <property type="evidence" value="ECO:0007669"/>
    <property type="project" value="InterPro"/>
</dbReference>
<feature type="transmembrane region" description="Helical" evidence="2">
    <location>
        <begin position="16"/>
        <end position="35"/>
    </location>
</feature>
<comment type="caution">
    <text evidence="4">The sequence shown here is derived from an EMBL/GenBank/DDBJ whole genome shotgun (WGS) entry which is preliminary data.</text>
</comment>
<dbReference type="InterPro" id="IPR026057">
    <property type="entry name" value="TBL_C"/>
</dbReference>
<organism evidence="4 5">
    <name type="scientific">Apophysomyces ossiformis</name>
    <dbReference type="NCBI Taxonomy" id="679940"/>
    <lineage>
        <taxon>Eukaryota</taxon>
        <taxon>Fungi</taxon>
        <taxon>Fungi incertae sedis</taxon>
        <taxon>Mucoromycota</taxon>
        <taxon>Mucoromycotina</taxon>
        <taxon>Mucoromycetes</taxon>
        <taxon>Mucorales</taxon>
        <taxon>Mucorineae</taxon>
        <taxon>Mucoraceae</taxon>
        <taxon>Apophysomyces</taxon>
    </lineage>
</organism>
<evidence type="ECO:0000313" key="4">
    <source>
        <dbReference type="EMBL" id="KAF7722938.1"/>
    </source>
</evidence>
<dbReference type="PANTHER" id="PTHR32285">
    <property type="entry name" value="PROTEIN TRICHOME BIREFRINGENCE-LIKE 9-RELATED"/>
    <property type="match status" value="1"/>
</dbReference>
<reference evidence="4" key="1">
    <citation type="submission" date="2020-01" db="EMBL/GenBank/DDBJ databases">
        <title>Genome Sequencing of Three Apophysomyces-Like Fungal Strains Confirms a Novel Fungal Genus in the Mucoromycota with divergent Burkholderia-like Endosymbiotic Bacteria.</title>
        <authorList>
            <person name="Stajich J.E."/>
            <person name="Macias A.M."/>
            <person name="Carter-House D."/>
            <person name="Lovett B."/>
            <person name="Kasson L.R."/>
            <person name="Berry K."/>
            <person name="Grigoriev I."/>
            <person name="Chang Y."/>
            <person name="Spatafora J."/>
            <person name="Kasson M.T."/>
        </authorList>
    </citation>
    <scope>NUCLEOTIDE SEQUENCE</scope>
    <source>
        <strain evidence="4">NRRL A-21654</strain>
    </source>
</reference>
<accession>A0A8H7BI90</accession>
<dbReference type="EMBL" id="JABAYA010000170">
    <property type="protein sequence ID" value="KAF7722938.1"/>
    <property type="molecule type" value="Genomic_DNA"/>
</dbReference>
<keyword evidence="2" id="KW-1133">Transmembrane helix</keyword>
<evidence type="ECO:0000259" key="3">
    <source>
        <dbReference type="Pfam" id="PF13839"/>
    </source>
</evidence>
<dbReference type="InterPro" id="IPR029962">
    <property type="entry name" value="TBL"/>
</dbReference>
<protein>
    <recommendedName>
        <fullName evidence="3">Trichome birefringence-like C-terminal domain-containing protein</fullName>
    </recommendedName>
</protein>
<evidence type="ECO:0000256" key="1">
    <source>
        <dbReference type="ARBA" id="ARBA00007727"/>
    </source>
</evidence>
<sequence>MTELATSSTSRPRSRLICVVAFGVFILLWISAWSWNDGSQLILPGPSNEPEKDKSTVLPLPSNTTALCTPNSFNIGRWQYKPIELSSQTPGAVEQAVGYHCPWSFAHKCYQRTEEKGEFERSKKIIEYQWKPSSCALAPMDERAMARHFKNHPLLLVGDSITQLQFESLWCFLGLDMTSPKRDTNLTGGRPDMWVSQLVHTDLVDTDAVSLAYLRSDYLVRLDDFKIMDPLDDEGYLIGKGSNFPWVHALPRFDYIMINTGPHWHPDLKWGPQRTREELLEAYSKAMDVVFKYLKEHVQSHQRVWIRSTPYGHAKCSKYKAPLKYPQAPTGKPGEYEWDMLEKFDMVWKNWIEQENDERFFFFNVSLSNLRGDAHSRPDSDCLHTCIPGPVDDWNKLLYSELAKLSAGITLTS</sequence>
<keyword evidence="5" id="KW-1185">Reference proteome</keyword>
<dbReference type="PANTHER" id="PTHR32285:SF48">
    <property type="entry name" value="PROTEIN TRICHOME BIREFRINGENCE-LIKE 19"/>
    <property type="match status" value="1"/>
</dbReference>